<dbReference type="Pfam" id="PF02909">
    <property type="entry name" value="TetR_C_1"/>
    <property type="match status" value="1"/>
</dbReference>
<feature type="domain" description="HTH tetR-type" evidence="5">
    <location>
        <begin position="2"/>
        <end position="62"/>
    </location>
</feature>
<dbReference type="InterPro" id="IPR050109">
    <property type="entry name" value="HTH-type_TetR-like_transc_reg"/>
</dbReference>
<evidence type="ECO:0000256" key="4">
    <source>
        <dbReference type="PROSITE-ProRule" id="PRU00335"/>
    </source>
</evidence>
<reference evidence="7" key="1">
    <citation type="journal article" date="2019" name="Int. J. Syst. Evol. Microbiol.">
        <title>The Global Catalogue of Microorganisms (GCM) 10K type strain sequencing project: providing services to taxonomists for standard genome sequencing and annotation.</title>
        <authorList>
            <consortium name="The Broad Institute Genomics Platform"/>
            <consortium name="The Broad Institute Genome Sequencing Center for Infectious Disease"/>
            <person name="Wu L."/>
            <person name="Ma J."/>
        </authorList>
    </citation>
    <scope>NUCLEOTIDE SEQUENCE [LARGE SCALE GENOMIC DNA]</scope>
    <source>
        <strain evidence="7">CGMCC 1.15399</strain>
    </source>
</reference>
<proteinExistence type="predicted"/>
<accession>A0ABW4G617</accession>
<keyword evidence="1" id="KW-0805">Transcription regulation</keyword>
<dbReference type="InterPro" id="IPR001647">
    <property type="entry name" value="HTH_TetR"/>
</dbReference>
<keyword evidence="2 4" id="KW-0238">DNA-binding</keyword>
<dbReference type="Pfam" id="PF00440">
    <property type="entry name" value="TetR_N"/>
    <property type="match status" value="1"/>
</dbReference>
<dbReference type="PANTHER" id="PTHR30055">
    <property type="entry name" value="HTH-TYPE TRANSCRIPTIONAL REGULATOR RUTR"/>
    <property type="match status" value="1"/>
</dbReference>
<keyword evidence="7" id="KW-1185">Reference proteome</keyword>
<keyword evidence="3" id="KW-0804">Transcription</keyword>
<name>A0ABW4G617_9ACTN</name>
<comment type="caution">
    <text evidence="6">The sequence shown here is derived from an EMBL/GenBank/DDBJ whole genome shotgun (WGS) entry which is preliminary data.</text>
</comment>
<protein>
    <submittedName>
        <fullName evidence="6">TetR/AcrR family transcriptional regulator C-terminal domain-containing protein</fullName>
    </submittedName>
</protein>
<dbReference type="InterPro" id="IPR023772">
    <property type="entry name" value="DNA-bd_HTH_TetR-type_CS"/>
</dbReference>
<organism evidence="6 7">
    <name type="scientific">Nonomuraea guangzhouensis</name>
    <dbReference type="NCBI Taxonomy" id="1291555"/>
    <lineage>
        <taxon>Bacteria</taxon>
        <taxon>Bacillati</taxon>
        <taxon>Actinomycetota</taxon>
        <taxon>Actinomycetes</taxon>
        <taxon>Streptosporangiales</taxon>
        <taxon>Streptosporangiaceae</taxon>
        <taxon>Nonomuraea</taxon>
    </lineage>
</organism>
<dbReference type="Proteomes" id="UP001597097">
    <property type="component" value="Unassembled WGS sequence"/>
</dbReference>
<dbReference type="EMBL" id="JBHUCM010000012">
    <property type="protein sequence ID" value="MFD1537900.1"/>
    <property type="molecule type" value="Genomic_DNA"/>
</dbReference>
<dbReference type="RefSeq" id="WP_219530994.1">
    <property type="nucleotide sequence ID" value="NZ_JAHKRM010000010.1"/>
</dbReference>
<evidence type="ECO:0000256" key="3">
    <source>
        <dbReference type="ARBA" id="ARBA00023163"/>
    </source>
</evidence>
<dbReference type="InterPro" id="IPR004111">
    <property type="entry name" value="Repressor_TetR_C"/>
</dbReference>
<dbReference type="PROSITE" id="PS50977">
    <property type="entry name" value="HTH_TETR_2"/>
    <property type="match status" value="1"/>
</dbReference>
<dbReference type="PANTHER" id="PTHR30055:SF151">
    <property type="entry name" value="TRANSCRIPTIONAL REGULATORY PROTEIN"/>
    <property type="match status" value="1"/>
</dbReference>
<dbReference type="PROSITE" id="PS01081">
    <property type="entry name" value="HTH_TETR_1"/>
    <property type="match status" value="1"/>
</dbReference>
<evidence type="ECO:0000313" key="7">
    <source>
        <dbReference type="Proteomes" id="UP001597097"/>
    </source>
</evidence>
<evidence type="ECO:0000313" key="6">
    <source>
        <dbReference type="EMBL" id="MFD1537900.1"/>
    </source>
</evidence>
<evidence type="ECO:0000256" key="1">
    <source>
        <dbReference type="ARBA" id="ARBA00023015"/>
    </source>
</evidence>
<evidence type="ECO:0000256" key="2">
    <source>
        <dbReference type="ARBA" id="ARBA00023125"/>
    </source>
</evidence>
<evidence type="ECO:0000259" key="5">
    <source>
        <dbReference type="PROSITE" id="PS50977"/>
    </source>
</evidence>
<gene>
    <name evidence="6" type="ORF">ACFSJ0_12680</name>
</gene>
<sequence length="211" mass="23165">MALEKGTIVATALRLLDEVGLDGLTLRRLAAELGVQAPALYWHFKNKQQLLDAMAAAMAAEHEERPVLTDPALWREWVADNARRDRAMLNSRRDGARLAAGTRPSPEMFAMVERTVEVLERAGFTAVDAARGLITVSGYVAGFVLEEQADRTRRGVDESMPDMTDFQARYPRLTAALMETGDPQGEQSFEAGLALILDGMRVRLSNGHAAN</sequence>
<feature type="DNA-binding region" description="H-T-H motif" evidence="4">
    <location>
        <begin position="25"/>
        <end position="44"/>
    </location>
</feature>